<keyword evidence="2 9" id="KW-0963">Cytoplasm</keyword>
<dbReference type="Gene3D" id="3.30.1360.70">
    <property type="entry name" value="Arginyl tRNA synthetase N-terminal domain"/>
    <property type="match status" value="1"/>
</dbReference>
<evidence type="ECO:0000256" key="4">
    <source>
        <dbReference type="ARBA" id="ARBA00022741"/>
    </source>
</evidence>
<dbReference type="PANTHER" id="PTHR11956">
    <property type="entry name" value="ARGINYL-TRNA SYNTHETASE"/>
    <property type="match status" value="1"/>
</dbReference>
<evidence type="ECO:0000256" key="8">
    <source>
        <dbReference type="ARBA" id="ARBA00049339"/>
    </source>
</evidence>
<dbReference type="Pfam" id="PF00750">
    <property type="entry name" value="tRNA-synt_1d"/>
    <property type="match status" value="1"/>
</dbReference>
<dbReference type="InterPro" id="IPR001412">
    <property type="entry name" value="aa-tRNA-synth_I_CS"/>
</dbReference>
<dbReference type="EMBL" id="JBHLTN010000016">
    <property type="protein sequence ID" value="MFC0592647.1"/>
    <property type="molecule type" value="Genomic_DNA"/>
</dbReference>
<dbReference type="RefSeq" id="WP_377482279.1">
    <property type="nucleotide sequence ID" value="NZ_JBHLTN010000016.1"/>
</dbReference>
<keyword evidence="5 9" id="KW-0067">ATP-binding</keyword>
<evidence type="ECO:0000256" key="5">
    <source>
        <dbReference type="ARBA" id="ARBA00022840"/>
    </source>
</evidence>
<keyword evidence="4 9" id="KW-0547">Nucleotide-binding</keyword>
<evidence type="ECO:0000313" key="13">
    <source>
        <dbReference type="EMBL" id="MFC0592647.1"/>
    </source>
</evidence>
<dbReference type="SMART" id="SM01016">
    <property type="entry name" value="Arg_tRNA_synt_N"/>
    <property type="match status" value="1"/>
</dbReference>
<dbReference type="PRINTS" id="PR01038">
    <property type="entry name" value="TRNASYNTHARG"/>
</dbReference>
<dbReference type="Proteomes" id="UP001589834">
    <property type="component" value="Unassembled WGS sequence"/>
</dbReference>
<evidence type="ECO:0000259" key="11">
    <source>
        <dbReference type="SMART" id="SM00836"/>
    </source>
</evidence>
<sequence length="699" mass="77477">MPSVKQQLLAALAAELATLAPDTPVAAAFESPRQAAHGDWACTAAMQLAKPLKANPRQLAERLKAALLATPAFGQWVDAIDIAGPGFLNIRLKPAAKQQVVREVMAQRERYGWLPARGEAMIVEFVSANPTGPLHVGHGRQAALGDALCNLFATQGWRVHREFYYNDAGVQIETLTRSVQLRAQGRRPGDAGWPEAAYNGDYIQDIASDFLAGKTVQADDRRFTASGDLNDWDGMRQFAVAYLRHEQDKDLQAFHLKFDEYFLESSLYASGRVEATVQRLIAAGKTYEKDGALWLRTTDYGDDKDRVMRKSEGGYTYFVPDVAYHTTKWERGYRKAINIQGTDHHGTIARVRAGLQALGLGIPEGYPDYVLHTMVRVVRGGEEVKISKRAGSYVTLRDLIEWTSADAVRFFLLSRKPDTEYTFDVDLAVQQNNDNPVYYVQYAHARIQSVLRQWMQRELGWPSILPGREDDVVTLIELLLLTLQPQDDFLKQKVARRLSVLLANSDSLLLTECTDFRARLRRAESIVLAAVDSKFISSGAANLLRCLPLDDGYVREHLGRLARDLPSAGTPGRIKELLNRACSDGESDAYLQAAADRAVKRELPTADLSKLDTPAAQALMLQLARFPDVLAGAAQDLAPHDVVFYLRELAASYHSYYDAERILVDDEAVKTARLALVAATAQVLHNGLSLLGVSAPARM</sequence>
<dbReference type="SUPFAM" id="SSF55190">
    <property type="entry name" value="Arginyl-tRNA synthetase (ArgRS), N-terminal 'additional' domain"/>
    <property type="match status" value="1"/>
</dbReference>
<organism evidence="13 14">
    <name type="scientific">Ottowia pentelensis</name>
    <dbReference type="NCBI Taxonomy" id="511108"/>
    <lineage>
        <taxon>Bacteria</taxon>
        <taxon>Pseudomonadati</taxon>
        <taxon>Pseudomonadota</taxon>
        <taxon>Betaproteobacteria</taxon>
        <taxon>Burkholderiales</taxon>
        <taxon>Comamonadaceae</taxon>
        <taxon>Ottowia</taxon>
    </lineage>
</organism>
<comment type="caution">
    <text evidence="13">The sequence shown here is derived from an EMBL/GenBank/DDBJ whole genome shotgun (WGS) entry which is preliminary data.</text>
</comment>
<comment type="similarity">
    <text evidence="1 9 10">Belongs to the class-I aminoacyl-tRNA synthetase family.</text>
</comment>
<accession>A0ABV6PTE7</accession>
<reference evidence="13 14" key="1">
    <citation type="submission" date="2024-09" db="EMBL/GenBank/DDBJ databases">
        <authorList>
            <person name="Sun Q."/>
            <person name="Mori K."/>
        </authorList>
    </citation>
    <scope>NUCLEOTIDE SEQUENCE [LARGE SCALE GENOMIC DNA]</scope>
    <source>
        <strain evidence="13 14">NCAIM B.02336</strain>
    </source>
</reference>
<dbReference type="SMART" id="SM00836">
    <property type="entry name" value="DALR_1"/>
    <property type="match status" value="1"/>
</dbReference>
<dbReference type="PANTHER" id="PTHR11956:SF5">
    <property type="entry name" value="ARGININE--TRNA LIGASE, CYTOPLASMIC"/>
    <property type="match status" value="1"/>
</dbReference>
<dbReference type="SUPFAM" id="SSF47323">
    <property type="entry name" value="Anticodon-binding domain of a subclass of class I aminoacyl-tRNA synthetases"/>
    <property type="match status" value="1"/>
</dbReference>
<dbReference type="Pfam" id="PF05746">
    <property type="entry name" value="DALR_1"/>
    <property type="match status" value="1"/>
</dbReference>
<evidence type="ECO:0000256" key="7">
    <source>
        <dbReference type="ARBA" id="ARBA00023146"/>
    </source>
</evidence>
<protein>
    <recommendedName>
        <fullName evidence="9">Arginine--tRNA ligase</fullName>
        <ecNumber evidence="9">6.1.1.19</ecNumber>
    </recommendedName>
    <alternativeName>
        <fullName evidence="9">Arginyl-tRNA synthetase</fullName>
        <shortName evidence="9">ArgRS</shortName>
    </alternativeName>
</protein>
<comment type="subcellular location">
    <subcellularLocation>
        <location evidence="9">Cytoplasm</location>
    </subcellularLocation>
</comment>
<dbReference type="SUPFAM" id="SSF52374">
    <property type="entry name" value="Nucleotidylyl transferase"/>
    <property type="match status" value="1"/>
</dbReference>
<evidence type="ECO:0000256" key="2">
    <source>
        <dbReference type="ARBA" id="ARBA00022490"/>
    </source>
</evidence>
<dbReference type="CDD" id="cd00671">
    <property type="entry name" value="ArgRS_core"/>
    <property type="match status" value="1"/>
</dbReference>
<dbReference type="InterPro" id="IPR008909">
    <property type="entry name" value="DALR_anticod-bd"/>
</dbReference>
<proteinExistence type="inferred from homology"/>
<feature type="short sequence motif" description="'HIGH' region" evidence="9">
    <location>
        <begin position="128"/>
        <end position="138"/>
    </location>
</feature>
<evidence type="ECO:0000256" key="1">
    <source>
        <dbReference type="ARBA" id="ARBA00005594"/>
    </source>
</evidence>
<dbReference type="Gene3D" id="3.40.50.620">
    <property type="entry name" value="HUPs"/>
    <property type="match status" value="1"/>
</dbReference>
<evidence type="ECO:0000256" key="9">
    <source>
        <dbReference type="HAMAP-Rule" id="MF_00123"/>
    </source>
</evidence>
<name>A0ABV6PTE7_9BURK</name>
<dbReference type="InterPro" id="IPR009080">
    <property type="entry name" value="tRNAsynth_Ia_anticodon-bd"/>
</dbReference>
<dbReference type="GO" id="GO:0004814">
    <property type="term" value="F:arginine-tRNA ligase activity"/>
    <property type="evidence" value="ECO:0007669"/>
    <property type="project" value="UniProtKB-EC"/>
</dbReference>
<evidence type="ECO:0000256" key="3">
    <source>
        <dbReference type="ARBA" id="ARBA00022598"/>
    </source>
</evidence>
<evidence type="ECO:0000313" key="14">
    <source>
        <dbReference type="Proteomes" id="UP001589834"/>
    </source>
</evidence>
<evidence type="ECO:0000259" key="12">
    <source>
        <dbReference type="SMART" id="SM01016"/>
    </source>
</evidence>
<keyword evidence="6 9" id="KW-0648">Protein biosynthesis</keyword>
<dbReference type="NCBIfam" id="TIGR00456">
    <property type="entry name" value="argS"/>
    <property type="match status" value="1"/>
</dbReference>
<comment type="catalytic activity">
    <reaction evidence="8 9">
        <text>tRNA(Arg) + L-arginine + ATP = L-arginyl-tRNA(Arg) + AMP + diphosphate</text>
        <dbReference type="Rhea" id="RHEA:20301"/>
        <dbReference type="Rhea" id="RHEA-COMP:9658"/>
        <dbReference type="Rhea" id="RHEA-COMP:9673"/>
        <dbReference type="ChEBI" id="CHEBI:30616"/>
        <dbReference type="ChEBI" id="CHEBI:32682"/>
        <dbReference type="ChEBI" id="CHEBI:33019"/>
        <dbReference type="ChEBI" id="CHEBI:78442"/>
        <dbReference type="ChEBI" id="CHEBI:78513"/>
        <dbReference type="ChEBI" id="CHEBI:456215"/>
        <dbReference type="EC" id="6.1.1.19"/>
    </reaction>
</comment>
<keyword evidence="14" id="KW-1185">Reference proteome</keyword>
<dbReference type="InterPro" id="IPR036695">
    <property type="entry name" value="Arg-tRNA-synth_N_sf"/>
</dbReference>
<feature type="domain" description="Arginyl tRNA synthetase N-terminal" evidence="12">
    <location>
        <begin position="6"/>
        <end position="92"/>
    </location>
</feature>
<dbReference type="InterPro" id="IPR001278">
    <property type="entry name" value="Arg-tRNA-ligase"/>
</dbReference>
<keyword evidence="3 9" id="KW-0436">Ligase</keyword>
<gene>
    <name evidence="9 13" type="primary">argS</name>
    <name evidence="13" type="ORF">ACFFGG_08765</name>
</gene>
<comment type="subunit">
    <text evidence="9">Monomer.</text>
</comment>
<dbReference type="InterPro" id="IPR014729">
    <property type="entry name" value="Rossmann-like_a/b/a_fold"/>
</dbReference>
<dbReference type="EC" id="6.1.1.19" evidence="9"/>
<evidence type="ECO:0000256" key="6">
    <source>
        <dbReference type="ARBA" id="ARBA00022917"/>
    </source>
</evidence>
<dbReference type="HAMAP" id="MF_00123">
    <property type="entry name" value="Arg_tRNA_synth"/>
    <property type="match status" value="1"/>
</dbReference>
<dbReference type="PROSITE" id="PS00178">
    <property type="entry name" value="AA_TRNA_LIGASE_I"/>
    <property type="match status" value="1"/>
</dbReference>
<feature type="domain" description="DALR anticodon binding" evidence="11">
    <location>
        <begin position="591"/>
        <end position="699"/>
    </location>
</feature>
<dbReference type="InterPro" id="IPR035684">
    <property type="entry name" value="ArgRS_core"/>
</dbReference>
<dbReference type="Pfam" id="PF03485">
    <property type="entry name" value="Arg_tRNA_synt_N"/>
    <property type="match status" value="1"/>
</dbReference>
<keyword evidence="7 9" id="KW-0030">Aminoacyl-tRNA synthetase</keyword>
<dbReference type="Gene3D" id="1.10.730.10">
    <property type="entry name" value="Isoleucyl-tRNA Synthetase, Domain 1"/>
    <property type="match status" value="1"/>
</dbReference>
<evidence type="ECO:0000256" key="10">
    <source>
        <dbReference type="RuleBase" id="RU363038"/>
    </source>
</evidence>
<dbReference type="InterPro" id="IPR005148">
    <property type="entry name" value="Arg-tRNA-synth_N"/>
</dbReference>